<evidence type="ECO:0000313" key="2">
    <source>
        <dbReference type="Proteomes" id="UP000614123"/>
    </source>
</evidence>
<organism evidence="1 2">
    <name type="scientific">Pseudomonas veronii</name>
    <dbReference type="NCBI Taxonomy" id="76761"/>
    <lineage>
        <taxon>Bacteria</taxon>
        <taxon>Pseudomonadati</taxon>
        <taxon>Pseudomonadota</taxon>
        <taxon>Gammaproteobacteria</taxon>
        <taxon>Pseudomonadales</taxon>
        <taxon>Pseudomonadaceae</taxon>
        <taxon>Pseudomonas</taxon>
    </lineage>
</organism>
<name>A0ABS0VLR5_PSEVE</name>
<sequence length="146" mass="15967">MTPELNAPPFVAQLSPYIPGLTTPVVGFSGGVHQLLLENHGSTGLICILRTYAGQLEGDFIELFCSDLLVPVDFHTVTEQEAREAKPITLHISMARLADGAAGPVFFRVTHLDHRVEETQRLTLKIDTVAPTGSDPITRPPWVNEQ</sequence>
<reference evidence="1 2" key="1">
    <citation type="submission" date="2020-12" db="EMBL/GenBank/DDBJ databases">
        <title>Comparative genomic insights into the epidemiology and virulence of plant pathogenic Pseudomonads from Turkey.</title>
        <authorList>
            <person name="Dillon M."/>
            <person name="Ruiz-Bedoya T."/>
            <person name="Bendalovic-Torma C."/>
            <person name="Guttman K.M."/>
            <person name="Kwak H."/>
            <person name="Middleton M.A."/>
            <person name="Wang P.W."/>
            <person name="Horuz S."/>
            <person name="Aysan Y."/>
            <person name="Guttman D.S."/>
        </authorList>
    </citation>
    <scope>NUCLEOTIDE SEQUENCE [LARGE SCALE GENOMIC DNA]</scope>
    <source>
        <strain evidence="1 2">S4_EA_3a</strain>
    </source>
</reference>
<gene>
    <name evidence="1" type="ORF">YA0849_26165</name>
</gene>
<keyword evidence="2" id="KW-1185">Reference proteome</keyword>
<comment type="caution">
    <text evidence="1">The sequence shown here is derived from an EMBL/GenBank/DDBJ whole genome shotgun (WGS) entry which is preliminary data.</text>
</comment>
<proteinExistence type="predicted"/>
<dbReference type="Proteomes" id="UP000614123">
    <property type="component" value="Unassembled WGS sequence"/>
</dbReference>
<evidence type="ECO:0000313" key="1">
    <source>
        <dbReference type="EMBL" id="MBI6652479.1"/>
    </source>
</evidence>
<protein>
    <submittedName>
        <fullName evidence="1">Uncharacterized protein</fullName>
    </submittedName>
</protein>
<feature type="non-terminal residue" evidence="1">
    <location>
        <position position="146"/>
    </location>
</feature>
<dbReference type="EMBL" id="JAEILD010000149">
    <property type="protein sequence ID" value="MBI6652479.1"/>
    <property type="molecule type" value="Genomic_DNA"/>
</dbReference>
<accession>A0ABS0VLR5</accession>